<dbReference type="Pfam" id="PF01139">
    <property type="entry name" value="RtcB"/>
    <property type="match status" value="1"/>
</dbReference>
<evidence type="ECO:0000256" key="4">
    <source>
        <dbReference type="ARBA" id="ARBA00022741"/>
    </source>
</evidence>
<evidence type="ECO:0000313" key="12">
    <source>
        <dbReference type="EMBL" id="MBA9006088.1"/>
    </source>
</evidence>
<protein>
    <recommendedName>
        <fullName evidence="1">3'-phosphate/5'-hydroxy nucleic acid ligase</fullName>
        <ecNumber evidence="1">6.5.1.8</ecNumber>
    </recommendedName>
</protein>
<organism evidence="12 13">
    <name type="scientific">Thermomonospora cellulosilytica</name>
    <dbReference type="NCBI Taxonomy" id="1411118"/>
    <lineage>
        <taxon>Bacteria</taxon>
        <taxon>Bacillati</taxon>
        <taxon>Actinomycetota</taxon>
        <taxon>Actinomycetes</taxon>
        <taxon>Streptosporangiales</taxon>
        <taxon>Thermomonosporaceae</taxon>
        <taxon>Thermomonospora</taxon>
    </lineage>
</organism>
<comment type="caution">
    <text evidence="12">The sequence shown here is derived from an EMBL/GenBank/DDBJ whole genome shotgun (WGS) entry which is preliminary data.</text>
</comment>
<feature type="binding site" evidence="10">
    <location>
        <begin position="270"/>
        <end position="271"/>
    </location>
    <ligand>
        <name>GMP</name>
        <dbReference type="ChEBI" id="CHEBI:58115"/>
    </ligand>
</feature>
<keyword evidence="3 11" id="KW-0479">Metal-binding</keyword>
<evidence type="ECO:0000256" key="9">
    <source>
        <dbReference type="PIRSR" id="PIRSR601233-1"/>
    </source>
</evidence>
<evidence type="ECO:0000256" key="3">
    <source>
        <dbReference type="ARBA" id="ARBA00022723"/>
    </source>
</evidence>
<dbReference type="PANTHER" id="PTHR43749">
    <property type="entry name" value="RNA-SPLICING LIGASE RTCB"/>
    <property type="match status" value="1"/>
</dbReference>
<dbReference type="SUPFAM" id="SSF103365">
    <property type="entry name" value="Hypothetical protein PH1602"/>
    <property type="match status" value="1"/>
</dbReference>
<evidence type="ECO:0000256" key="8">
    <source>
        <dbReference type="ARBA" id="ARBA00047746"/>
    </source>
</evidence>
<feature type="binding site" evidence="10">
    <location>
        <position position="396"/>
    </location>
    <ligand>
        <name>GMP</name>
        <dbReference type="ChEBI" id="CHEBI:58115"/>
    </ligand>
</feature>
<keyword evidence="6 10" id="KW-0342">GTP-binding</keyword>
<dbReference type="Gene3D" id="3.90.1860.10">
    <property type="entry name" value="tRNA-splicing ligase RtcB"/>
    <property type="match status" value="1"/>
</dbReference>
<feature type="active site" description="GMP-histidine intermediate" evidence="9">
    <location>
        <position position="326"/>
    </location>
</feature>
<dbReference type="InterPro" id="IPR052915">
    <property type="entry name" value="RtcB-like"/>
</dbReference>
<comment type="cofactor">
    <cofactor evidence="11">
        <name>Mn(2+)</name>
        <dbReference type="ChEBI" id="CHEBI:29035"/>
    </cofactor>
    <text evidence="11">Binds 2 manganese ions per subunit.</text>
</comment>
<feature type="binding site" evidence="11">
    <location>
        <position position="163"/>
    </location>
    <ligand>
        <name>Mn(2+)</name>
        <dbReference type="ChEBI" id="CHEBI:29035"/>
        <label>1</label>
    </ligand>
</feature>
<feature type="binding site" evidence="11">
    <location>
        <position position="270"/>
    </location>
    <ligand>
        <name>Mn(2+)</name>
        <dbReference type="ChEBI" id="CHEBI:29035"/>
        <label>2</label>
    </ligand>
</feature>
<evidence type="ECO:0000256" key="2">
    <source>
        <dbReference type="ARBA" id="ARBA00022598"/>
    </source>
</evidence>
<evidence type="ECO:0000256" key="10">
    <source>
        <dbReference type="PIRSR" id="PIRSR601233-2"/>
    </source>
</evidence>
<evidence type="ECO:0000256" key="6">
    <source>
        <dbReference type="ARBA" id="ARBA00023134"/>
    </source>
</evidence>
<keyword evidence="5" id="KW-0692">RNA repair</keyword>
<feature type="binding site" evidence="11">
    <location>
        <position position="180"/>
    </location>
    <ligand>
        <name>Mn(2+)</name>
        <dbReference type="ChEBI" id="CHEBI:29035"/>
        <label>2</label>
    </ligand>
</feature>
<dbReference type="GO" id="GO:0006281">
    <property type="term" value="P:DNA repair"/>
    <property type="evidence" value="ECO:0007669"/>
    <property type="project" value="TreeGrafter"/>
</dbReference>
<dbReference type="GO" id="GO:0030145">
    <property type="term" value="F:manganese ion binding"/>
    <property type="evidence" value="ECO:0007669"/>
    <property type="project" value="TreeGrafter"/>
</dbReference>
<dbReference type="EC" id="6.5.1.8" evidence="1"/>
<dbReference type="PANTHER" id="PTHR43749:SF2">
    <property type="entry name" value="RNA-SPLICING LIGASE RTCB"/>
    <property type="match status" value="1"/>
</dbReference>
<feature type="binding site" evidence="10">
    <location>
        <begin position="162"/>
        <end position="166"/>
    </location>
    <ligand>
        <name>GMP</name>
        <dbReference type="ChEBI" id="CHEBI:58115"/>
    </ligand>
</feature>
<comment type="catalytic activity">
    <reaction evidence="8">
        <text>a 3'-end 3'-phospho-ribonucleotide-RNA + a 5'-end dephospho-ribonucleoside-RNA + GTP = a ribonucleotidyl-ribonucleotide-RNA + GMP + diphosphate</text>
        <dbReference type="Rhea" id="RHEA:68076"/>
        <dbReference type="Rhea" id="RHEA-COMP:10463"/>
        <dbReference type="Rhea" id="RHEA-COMP:13936"/>
        <dbReference type="Rhea" id="RHEA-COMP:17355"/>
        <dbReference type="ChEBI" id="CHEBI:33019"/>
        <dbReference type="ChEBI" id="CHEBI:37565"/>
        <dbReference type="ChEBI" id="CHEBI:58115"/>
        <dbReference type="ChEBI" id="CHEBI:83062"/>
        <dbReference type="ChEBI" id="CHEBI:138284"/>
        <dbReference type="ChEBI" id="CHEBI:173118"/>
        <dbReference type="EC" id="6.5.1.8"/>
    </reaction>
</comment>
<evidence type="ECO:0000256" key="7">
    <source>
        <dbReference type="ARBA" id="ARBA00023211"/>
    </source>
</evidence>
<evidence type="ECO:0000256" key="11">
    <source>
        <dbReference type="PIRSR" id="PIRSR601233-3"/>
    </source>
</evidence>
<gene>
    <name evidence="12" type="ORF">HNR21_004970</name>
</gene>
<dbReference type="InterPro" id="IPR036025">
    <property type="entry name" value="RtcB-like_sf"/>
</dbReference>
<dbReference type="EMBL" id="JACJII010000001">
    <property type="protein sequence ID" value="MBA9006088.1"/>
    <property type="molecule type" value="Genomic_DNA"/>
</dbReference>
<dbReference type="GO" id="GO:0042245">
    <property type="term" value="P:RNA repair"/>
    <property type="evidence" value="ECO:0007669"/>
    <property type="project" value="UniProtKB-KW"/>
</dbReference>
<feature type="binding site" evidence="10">
    <location>
        <begin position="326"/>
        <end position="329"/>
    </location>
    <ligand>
        <name>GMP</name>
        <dbReference type="ChEBI" id="CHEBI:58115"/>
    </ligand>
</feature>
<name>A0A7W3RA70_9ACTN</name>
<reference evidence="12 13" key="1">
    <citation type="submission" date="2020-08" db="EMBL/GenBank/DDBJ databases">
        <title>Sequencing the genomes of 1000 actinobacteria strains.</title>
        <authorList>
            <person name="Klenk H.-P."/>
        </authorList>
    </citation>
    <scope>NUCLEOTIDE SEQUENCE [LARGE SCALE GENOMIC DNA]</scope>
    <source>
        <strain evidence="12 13">DSM 45823</strain>
    </source>
</reference>
<dbReference type="FunFam" id="3.90.1860.10:FF:000003">
    <property type="entry name" value="RNA-splicing ligase RtcB"/>
    <property type="match status" value="1"/>
</dbReference>
<sequence length="397" mass="43739">MPYTTLRGGHVPIRMWTDPAEVEPAALDQLRNVAELPWVHGVAVMPDVHYGKGATVGSVIAMRDAVSPAAVGVDIGCGMTAVRSSLTVEDLPDDLSRLRSGLEKAIPVGHHAHKTPVDPSAVPGLRERGWYEFWKRFDELIPSVRDRFGRARAQMGTLGGGNHFLEVCADDDGAIWIVLHSGSRNIGKELAERHIEAARRLPHNQDLPDKDLAVFLGGTRKMDEYRRDLFWAQEYARRNRALMMALAQNAVTRFFSGRRIEWTEHISCHHNYVAEEEYDGVELLVTRKGAIRAGAGDLGIIPGSMATGTYIVRGLGNPQAFNSASHGAGRRMSRNKARKTFTVEDLQAQTQGVECRKDAGVLDEIPAAYKDLESVIAAQSDLVRVEAHLRQLVCVKG</sequence>
<keyword evidence="7 11" id="KW-0464">Manganese</keyword>
<keyword evidence="4 10" id="KW-0547">Nucleotide-binding</keyword>
<feature type="binding site" evidence="10">
    <location>
        <begin position="302"/>
        <end position="305"/>
    </location>
    <ligand>
        <name>GMP</name>
        <dbReference type="ChEBI" id="CHEBI:58115"/>
    </ligand>
</feature>
<dbReference type="Proteomes" id="UP000539313">
    <property type="component" value="Unassembled WGS sequence"/>
</dbReference>
<keyword evidence="13" id="KW-1185">Reference proteome</keyword>
<evidence type="ECO:0000313" key="13">
    <source>
        <dbReference type="Proteomes" id="UP000539313"/>
    </source>
</evidence>
<dbReference type="GO" id="GO:0170057">
    <property type="term" value="F:RNA ligase (GTP) activity"/>
    <property type="evidence" value="ECO:0007669"/>
    <property type="project" value="UniProtKB-EC"/>
</dbReference>
<dbReference type="AlphaFoldDB" id="A0A7W3RA70"/>
<dbReference type="InterPro" id="IPR001233">
    <property type="entry name" value="RtcB"/>
</dbReference>
<accession>A0A7W3RA70</accession>
<feature type="binding site" evidence="11">
    <location>
        <position position="74"/>
    </location>
    <ligand>
        <name>Mn(2+)</name>
        <dbReference type="ChEBI" id="CHEBI:29035"/>
        <label>1</label>
    </ligand>
</feature>
<keyword evidence="2 12" id="KW-0436">Ligase</keyword>
<evidence type="ECO:0000256" key="1">
    <source>
        <dbReference type="ARBA" id="ARBA00012726"/>
    </source>
</evidence>
<evidence type="ECO:0000256" key="5">
    <source>
        <dbReference type="ARBA" id="ARBA00022800"/>
    </source>
</evidence>
<dbReference type="GO" id="GO:0006396">
    <property type="term" value="P:RNA processing"/>
    <property type="evidence" value="ECO:0007669"/>
    <property type="project" value="InterPro"/>
</dbReference>
<dbReference type="RefSeq" id="WP_182707104.1">
    <property type="nucleotide sequence ID" value="NZ_JACJII010000001.1"/>
</dbReference>
<dbReference type="GO" id="GO:0005525">
    <property type="term" value="F:GTP binding"/>
    <property type="evidence" value="ECO:0007669"/>
    <property type="project" value="UniProtKB-KW"/>
</dbReference>
<proteinExistence type="predicted"/>
<dbReference type="GO" id="GO:0003909">
    <property type="term" value="F:DNA ligase activity"/>
    <property type="evidence" value="ECO:0007669"/>
    <property type="project" value="TreeGrafter"/>
</dbReference>